<evidence type="ECO:0000256" key="1">
    <source>
        <dbReference type="SAM" id="MobiDB-lite"/>
    </source>
</evidence>
<accession>A0A9Q1KLY7</accession>
<feature type="compositionally biased region" description="Basic and acidic residues" evidence="1">
    <location>
        <begin position="110"/>
        <end position="121"/>
    </location>
</feature>
<dbReference type="AlphaFoldDB" id="A0A9Q1KLY7"/>
<evidence type="ECO:0000313" key="3">
    <source>
        <dbReference type="EMBL" id="KAJ8445984.1"/>
    </source>
</evidence>
<feature type="compositionally biased region" description="Basic residues" evidence="1">
    <location>
        <begin position="151"/>
        <end position="160"/>
    </location>
</feature>
<sequence>MVLYVSTGKGSKPDKTNWAMYQYHLGIEEEEKDGEYIISKQSDKNEEDNADITDDIVVKVDPVTRKSVTPEPPRNERRLEPRKESTLYINSIKVVVVTRNMGNRNSNLYKSKDAHSRHDPETETILESSLTGESRGEDQRRRDDTRTLTAKQKHCRHRWRNPSGRA</sequence>
<organism evidence="3 4">
    <name type="scientific">Carnegiea gigantea</name>
    <dbReference type="NCBI Taxonomy" id="171969"/>
    <lineage>
        <taxon>Eukaryota</taxon>
        <taxon>Viridiplantae</taxon>
        <taxon>Streptophyta</taxon>
        <taxon>Embryophyta</taxon>
        <taxon>Tracheophyta</taxon>
        <taxon>Spermatophyta</taxon>
        <taxon>Magnoliopsida</taxon>
        <taxon>eudicotyledons</taxon>
        <taxon>Gunneridae</taxon>
        <taxon>Pentapetalae</taxon>
        <taxon>Caryophyllales</taxon>
        <taxon>Cactineae</taxon>
        <taxon>Cactaceae</taxon>
        <taxon>Cactoideae</taxon>
        <taxon>Echinocereeae</taxon>
        <taxon>Carnegiea</taxon>
    </lineage>
</organism>
<dbReference type="Proteomes" id="UP001153076">
    <property type="component" value="Unassembled WGS sequence"/>
</dbReference>
<feature type="compositionally biased region" description="Basic and acidic residues" evidence="1">
    <location>
        <begin position="134"/>
        <end position="146"/>
    </location>
</feature>
<comment type="caution">
    <text evidence="3">The sequence shown here is derived from an EMBL/GenBank/DDBJ whole genome shotgun (WGS) entry which is preliminary data.</text>
</comment>
<dbReference type="InterPro" id="IPR044799">
    <property type="entry name" value="SOG1-like"/>
</dbReference>
<gene>
    <name evidence="3" type="ORF">Cgig2_017487</name>
</gene>
<feature type="domain" description="NAC" evidence="2">
    <location>
        <begin position="1"/>
        <end position="44"/>
    </location>
</feature>
<dbReference type="PANTHER" id="PTHR31079">
    <property type="entry name" value="NAC DOMAIN-CONTAINING PROTEIN 73"/>
    <property type="match status" value="1"/>
</dbReference>
<dbReference type="EMBL" id="JAKOGI010000064">
    <property type="protein sequence ID" value="KAJ8445984.1"/>
    <property type="molecule type" value="Genomic_DNA"/>
</dbReference>
<feature type="region of interest" description="Disordered" evidence="1">
    <location>
        <begin position="104"/>
        <end position="166"/>
    </location>
</feature>
<dbReference type="OrthoDB" id="1882130at2759"/>
<proteinExistence type="predicted"/>
<dbReference type="PROSITE" id="PS51005">
    <property type="entry name" value="NAC"/>
    <property type="match status" value="1"/>
</dbReference>
<dbReference type="GO" id="GO:0003700">
    <property type="term" value="F:DNA-binding transcription factor activity"/>
    <property type="evidence" value="ECO:0007669"/>
    <property type="project" value="InterPro"/>
</dbReference>
<dbReference type="GO" id="GO:0000976">
    <property type="term" value="F:transcription cis-regulatory region binding"/>
    <property type="evidence" value="ECO:0007669"/>
    <property type="project" value="TreeGrafter"/>
</dbReference>
<evidence type="ECO:0000259" key="2">
    <source>
        <dbReference type="PROSITE" id="PS51005"/>
    </source>
</evidence>
<reference evidence="3" key="1">
    <citation type="submission" date="2022-04" db="EMBL/GenBank/DDBJ databases">
        <title>Carnegiea gigantea Genome sequencing and assembly v2.</title>
        <authorList>
            <person name="Copetti D."/>
            <person name="Sanderson M.J."/>
            <person name="Burquez A."/>
            <person name="Wojciechowski M.F."/>
        </authorList>
    </citation>
    <scope>NUCLEOTIDE SEQUENCE</scope>
    <source>
        <strain evidence="3">SGP5-SGP5p</strain>
        <tissue evidence="3">Aerial part</tissue>
    </source>
</reference>
<dbReference type="GO" id="GO:0005634">
    <property type="term" value="C:nucleus"/>
    <property type="evidence" value="ECO:0007669"/>
    <property type="project" value="TreeGrafter"/>
</dbReference>
<name>A0A9Q1KLY7_9CARY</name>
<dbReference type="InterPro" id="IPR003441">
    <property type="entry name" value="NAC-dom"/>
</dbReference>
<keyword evidence="4" id="KW-1185">Reference proteome</keyword>
<dbReference type="PANTHER" id="PTHR31079:SF9">
    <property type="entry name" value="SUPPRESSOR OF GAMMA RESPONSE 1"/>
    <property type="match status" value="1"/>
</dbReference>
<protein>
    <recommendedName>
        <fullName evidence="2">NAC domain-containing protein</fullName>
    </recommendedName>
</protein>
<feature type="compositionally biased region" description="Basic and acidic residues" evidence="1">
    <location>
        <begin position="73"/>
        <end position="84"/>
    </location>
</feature>
<evidence type="ECO:0000313" key="4">
    <source>
        <dbReference type="Proteomes" id="UP001153076"/>
    </source>
</evidence>
<feature type="region of interest" description="Disordered" evidence="1">
    <location>
        <begin position="63"/>
        <end position="84"/>
    </location>
</feature>